<proteinExistence type="predicted"/>
<name>A0A565BFC0_9BRAS</name>
<evidence type="ECO:0000313" key="2">
    <source>
        <dbReference type="EMBL" id="VVB00321.1"/>
    </source>
</evidence>
<protein>
    <submittedName>
        <fullName evidence="2">Uncharacterized protein</fullName>
    </submittedName>
</protein>
<evidence type="ECO:0000313" key="3">
    <source>
        <dbReference type="Proteomes" id="UP000489600"/>
    </source>
</evidence>
<evidence type="ECO:0000256" key="1">
    <source>
        <dbReference type="SAM" id="MobiDB-lite"/>
    </source>
</evidence>
<feature type="region of interest" description="Disordered" evidence="1">
    <location>
        <begin position="43"/>
        <end position="64"/>
    </location>
</feature>
<dbReference type="EMBL" id="CABITT030000004">
    <property type="protein sequence ID" value="VVB00321.1"/>
    <property type="molecule type" value="Genomic_DNA"/>
</dbReference>
<sequence length="64" mass="6727">MVDGTRQGAIKKKNQGTSDANCPHLTDKPIDGLEMIVHKPTNGVDNASEARDGAASANFEFGIS</sequence>
<organism evidence="2 3">
    <name type="scientific">Arabis nemorensis</name>
    <dbReference type="NCBI Taxonomy" id="586526"/>
    <lineage>
        <taxon>Eukaryota</taxon>
        <taxon>Viridiplantae</taxon>
        <taxon>Streptophyta</taxon>
        <taxon>Embryophyta</taxon>
        <taxon>Tracheophyta</taxon>
        <taxon>Spermatophyta</taxon>
        <taxon>Magnoliopsida</taxon>
        <taxon>eudicotyledons</taxon>
        <taxon>Gunneridae</taxon>
        <taxon>Pentapetalae</taxon>
        <taxon>rosids</taxon>
        <taxon>malvids</taxon>
        <taxon>Brassicales</taxon>
        <taxon>Brassicaceae</taxon>
        <taxon>Arabideae</taxon>
        <taxon>Arabis</taxon>
    </lineage>
</organism>
<comment type="caution">
    <text evidence="2">The sequence shown here is derived from an EMBL/GenBank/DDBJ whole genome shotgun (WGS) entry which is preliminary data.</text>
</comment>
<dbReference type="Proteomes" id="UP000489600">
    <property type="component" value="Unassembled WGS sequence"/>
</dbReference>
<reference evidence="2" key="1">
    <citation type="submission" date="2019-07" db="EMBL/GenBank/DDBJ databases">
        <authorList>
            <person name="Dittberner H."/>
        </authorList>
    </citation>
    <scope>NUCLEOTIDE SEQUENCE [LARGE SCALE GENOMIC DNA]</scope>
</reference>
<feature type="region of interest" description="Disordered" evidence="1">
    <location>
        <begin position="1"/>
        <end position="27"/>
    </location>
</feature>
<dbReference type="AlphaFoldDB" id="A0A565BFC0"/>
<keyword evidence="3" id="KW-1185">Reference proteome</keyword>
<gene>
    <name evidence="2" type="ORF">ANE_LOCUS10765</name>
</gene>
<accession>A0A565BFC0</accession>